<evidence type="ECO:0000313" key="2">
    <source>
        <dbReference type="Proteomes" id="UP000541558"/>
    </source>
</evidence>
<evidence type="ECO:0000313" key="1">
    <source>
        <dbReference type="EMBL" id="KAF5342693.1"/>
    </source>
</evidence>
<organism evidence="1 2">
    <name type="scientific">Ephemerocybe angulata</name>
    <dbReference type="NCBI Taxonomy" id="980116"/>
    <lineage>
        <taxon>Eukaryota</taxon>
        <taxon>Fungi</taxon>
        <taxon>Dikarya</taxon>
        <taxon>Basidiomycota</taxon>
        <taxon>Agaricomycotina</taxon>
        <taxon>Agaricomycetes</taxon>
        <taxon>Agaricomycetidae</taxon>
        <taxon>Agaricales</taxon>
        <taxon>Agaricineae</taxon>
        <taxon>Psathyrellaceae</taxon>
        <taxon>Ephemerocybe</taxon>
    </lineage>
</organism>
<reference evidence="1 2" key="1">
    <citation type="journal article" date="2020" name="ISME J.">
        <title>Uncovering the hidden diversity of litter-decomposition mechanisms in mushroom-forming fungi.</title>
        <authorList>
            <person name="Floudas D."/>
            <person name="Bentzer J."/>
            <person name="Ahren D."/>
            <person name="Johansson T."/>
            <person name="Persson P."/>
            <person name="Tunlid A."/>
        </authorList>
    </citation>
    <scope>NUCLEOTIDE SEQUENCE [LARGE SCALE GENOMIC DNA]</scope>
    <source>
        <strain evidence="1 2">CBS 175.51</strain>
    </source>
</reference>
<dbReference type="PANTHER" id="PTHR12840:SF1">
    <property type="entry name" value="NADH DEHYDROGENASE [UBIQUINONE] 1 BETA SUBCOMPLEX SUBUNIT 8, MITOCHONDRIAL"/>
    <property type="match status" value="1"/>
</dbReference>
<sequence length="156" mass="17194">MSSMIRTASSLRAASRLAAARSTARAVVARSYATPSQPAADVNNNLDPEKVPAIPRGTLPPRGWDDMLERRNIGEPIHEQEELLSMWGPDVPSVPPEEATRHFLIALAGFVSFGFFVKYVLAPEPPVVRRQYPYDGLVKELGSLEENKARPLVESE</sequence>
<dbReference type="Proteomes" id="UP000541558">
    <property type="component" value="Unassembled WGS sequence"/>
</dbReference>
<protein>
    <submittedName>
        <fullName evidence="1">Uncharacterized protein</fullName>
    </submittedName>
</protein>
<dbReference type="InterPro" id="IPR008699">
    <property type="entry name" value="NDUFB8"/>
</dbReference>
<dbReference type="GO" id="GO:0005739">
    <property type="term" value="C:mitochondrion"/>
    <property type="evidence" value="ECO:0007669"/>
    <property type="project" value="InterPro"/>
</dbReference>
<dbReference type="Pfam" id="PF05821">
    <property type="entry name" value="NDUF_B8"/>
    <property type="match status" value="1"/>
</dbReference>
<gene>
    <name evidence="1" type="ORF">D9611_001476</name>
</gene>
<dbReference type="PANTHER" id="PTHR12840">
    <property type="entry name" value="NADH-UBIQUINONE OXIDOREDUCTASE ASHI SUBUNIT"/>
    <property type="match status" value="1"/>
</dbReference>
<accession>A0A8H5CJK8</accession>
<keyword evidence="2" id="KW-1185">Reference proteome</keyword>
<dbReference type="EMBL" id="JAACJK010000001">
    <property type="protein sequence ID" value="KAF5342693.1"/>
    <property type="molecule type" value="Genomic_DNA"/>
</dbReference>
<comment type="caution">
    <text evidence="1">The sequence shown here is derived from an EMBL/GenBank/DDBJ whole genome shotgun (WGS) entry which is preliminary data.</text>
</comment>
<dbReference type="OrthoDB" id="2014058at2759"/>
<dbReference type="AlphaFoldDB" id="A0A8H5CJK8"/>
<proteinExistence type="predicted"/>
<name>A0A8H5CJK8_9AGAR</name>